<accession>A0A4S8PC93</accession>
<gene>
    <name evidence="2" type="ORF">E9998_13140</name>
</gene>
<feature type="region of interest" description="Disordered" evidence="1">
    <location>
        <begin position="1"/>
        <end position="73"/>
    </location>
</feature>
<evidence type="ECO:0000313" key="3">
    <source>
        <dbReference type="Proteomes" id="UP000305792"/>
    </source>
</evidence>
<evidence type="ECO:0000313" key="2">
    <source>
        <dbReference type="EMBL" id="THV27930.1"/>
    </source>
</evidence>
<feature type="compositionally biased region" description="Low complexity" evidence="1">
    <location>
        <begin position="18"/>
        <end position="31"/>
    </location>
</feature>
<keyword evidence="3" id="KW-1185">Reference proteome</keyword>
<organism evidence="2 3">
    <name type="scientific">Glycomyces paridis</name>
    <dbReference type="NCBI Taxonomy" id="2126555"/>
    <lineage>
        <taxon>Bacteria</taxon>
        <taxon>Bacillati</taxon>
        <taxon>Actinomycetota</taxon>
        <taxon>Actinomycetes</taxon>
        <taxon>Glycomycetales</taxon>
        <taxon>Glycomycetaceae</taxon>
        <taxon>Glycomyces</taxon>
    </lineage>
</organism>
<dbReference type="EMBL" id="STGX01000009">
    <property type="protein sequence ID" value="THV27930.1"/>
    <property type="molecule type" value="Genomic_DNA"/>
</dbReference>
<reference evidence="2 3" key="1">
    <citation type="journal article" date="2018" name="Int. J. Syst. Evol. Microbiol.">
        <title>Glycomyces paridis sp. nov., isolated from the medicinal plant Paris polyphylla.</title>
        <authorList>
            <person name="Fang X.M."/>
            <person name="Bai J.L."/>
            <person name="Su J."/>
            <person name="Zhao L.L."/>
            <person name="Liu H.Y."/>
            <person name="Ma B.P."/>
            <person name="Zhang Y.Q."/>
            <person name="Yu L.Y."/>
        </authorList>
    </citation>
    <scope>NUCLEOTIDE SEQUENCE [LARGE SCALE GENOMIC DNA]</scope>
    <source>
        <strain evidence="2 3">CPCC 204357</strain>
    </source>
</reference>
<proteinExistence type="predicted"/>
<sequence length="73" mass="7568">MGLLSPGPPGGCSGQDGGPRCAPASTAAPRSRPARRRTGSVRRPAAPPPGRPQRRRPSRSPRCVSASTPRSTR</sequence>
<protein>
    <submittedName>
        <fullName evidence="2">Uncharacterized protein</fullName>
    </submittedName>
</protein>
<dbReference type="AlphaFoldDB" id="A0A4S8PC93"/>
<name>A0A4S8PC93_9ACTN</name>
<evidence type="ECO:0000256" key="1">
    <source>
        <dbReference type="SAM" id="MobiDB-lite"/>
    </source>
</evidence>
<comment type="caution">
    <text evidence="2">The sequence shown here is derived from an EMBL/GenBank/DDBJ whole genome shotgun (WGS) entry which is preliminary data.</text>
</comment>
<dbReference type="Proteomes" id="UP000305792">
    <property type="component" value="Unassembled WGS sequence"/>
</dbReference>